<keyword evidence="1" id="KW-0732">Signal</keyword>
<reference evidence="2 3" key="1">
    <citation type="submission" date="2018-06" db="EMBL/GenBank/DDBJ databases">
        <title>Genomic Encyclopedia of Archaeal and Bacterial Type Strains, Phase II (KMG-II): from individual species to whole genera.</title>
        <authorList>
            <person name="Goeker M."/>
        </authorList>
    </citation>
    <scope>NUCLEOTIDE SEQUENCE [LARGE SCALE GENOMIC DNA]</scope>
    <source>
        <strain evidence="2 3">DSM 18774</strain>
    </source>
</reference>
<dbReference type="Proteomes" id="UP000249538">
    <property type="component" value="Unassembled WGS sequence"/>
</dbReference>
<proteinExistence type="predicted"/>
<organism evidence="2 3">
    <name type="scientific">Cereibacter changlensis</name>
    <dbReference type="NCBI Taxonomy" id="402884"/>
    <lineage>
        <taxon>Bacteria</taxon>
        <taxon>Pseudomonadati</taxon>
        <taxon>Pseudomonadota</taxon>
        <taxon>Alphaproteobacteria</taxon>
        <taxon>Rhodobacterales</taxon>
        <taxon>Paracoccaceae</taxon>
        <taxon>Cereibacter</taxon>
    </lineage>
</organism>
<gene>
    <name evidence="2" type="ORF">LX76_03928</name>
</gene>
<evidence type="ECO:0000313" key="3">
    <source>
        <dbReference type="Proteomes" id="UP000249538"/>
    </source>
</evidence>
<feature type="signal peptide" evidence="1">
    <location>
        <begin position="1"/>
        <end position="26"/>
    </location>
</feature>
<feature type="chain" id="PRO_5015927514" evidence="1">
    <location>
        <begin position="27"/>
        <end position="142"/>
    </location>
</feature>
<name>A0A2W7QLH1_9RHOB</name>
<dbReference type="Pfam" id="PF16156">
    <property type="entry name" value="DUF4864"/>
    <property type="match status" value="1"/>
</dbReference>
<sequence length="142" mass="15602">MRLRICGTCAAALMAVAMSFTDPGLAQEARNPGIEATIRNQFDAFLAEDAARAFTFASPSIKQMFGSADRFGMMVQNAYPMVWQPSDVKMLELREVAGALWQRVMVRDAAGEIHMLDYQMIETAEGWQINGVQLLPQIGVGA</sequence>
<dbReference type="EMBL" id="QKZS01000016">
    <property type="protein sequence ID" value="PZX49293.1"/>
    <property type="molecule type" value="Genomic_DNA"/>
</dbReference>
<accession>A0A2W7QLH1</accession>
<comment type="caution">
    <text evidence="2">The sequence shown here is derived from an EMBL/GenBank/DDBJ whole genome shotgun (WGS) entry which is preliminary data.</text>
</comment>
<dbReference type="InterPro" id="IPR032347">
    <property type="entry name" value="DUF4864"/>
</dbReference>
<evidence type="ECO:0000256" key="1">
    <source>
        <dbReference type="SAM" id="SignalP"/>
    </source>
</evidence>
<protein>
    <submittedName>
        <fullName evidence="2">Uncharacterized protein DUF4864</fullName>
    </submittedName>
</protein>
<evidence type="ECO:0000313" key="2">
    <source>
        <dbReference type="EMBL" id="PZX49293.1"/>
    </source>
</evidence>
<dbReference type="AlphaFoldDB" id="A0A2W7QLH1"/>